<sequence length="104" mass="11603">MSACAPTVTPVAYVPVAVAADRRVEVFNDSGVTVREFYASNVSRNTWEEDILGRNVLPPGRAVMINIDDGSGACRFDFRAVLDDGRRIEQRNIDVCRLARYVIR</sequence>
<dbReference type="Proteomes" id="UP000626026">
    <property type="component" value="Unassembled WGS sequence"/>
</dbReference>
<reference evidence="1 2" key="1">
    <citation type="journal article" date="2013" name="Int. J. Syst. Evol. Microbiol.">
        <title>Roseomonas aerophila sp. nov., isolated from air.</title>
        <authorList>
            <person name="Kim S.J."/>
            <person name="Weon H.Y."/>
            <person name="Ahn J.H."/>
            <person name="Hong S.B."/>
            <person name="Seok S.J."/>
            <person name="Whang K.S."/>
            <person name="Kwon S.W."/>
        </authorList>
    </citation>
    <scope>NUCLEOTIDE SEQUENCE [LARGE SCALE GENOMIC DNA]</scope>
    <source>
        <strain evidence="1 2">NBRC 108923</strain>
    </source>
</reference>
<accession>A0ABR7RL50</accession>
<protein>
    <submittedName>
        <fullName evidence="1">Uncharacterized protein</fullName>
    </submittedName>
</protein>
<evidence type="ECO:0000313" key="2">
    <source>
        <dbReference type="Proteomes" id="UP000626026"/>
    </source>
</evidence>
<gene>
    <name evidence="1" type="ORF">IBL26_08355</name>
</gene>
<keyword evidence="2" id="KW-1185">Reference proteome</keyword>
<dbReference type="EMBL" id="JACTVA010000010">
    <property type="protein sequence ID" value="MBC9206845.1"/>
    <property type="molecule type" value="Genomic_DNA"/>
</dbReference>
<organism evidence="1 2">
    <name type="scientific">Teichococcus aerophilus</name>
    <dbReference type="NCBI Taxonomy" id="1224513"/>
    <lineage>
        <taxon>Bacteria</taxon>
        <taxon>Pseudomonadati</taxon>
        <taxon>Pseudomonadota</taxon>
        <taxon>Alphaproteobacteria</taxon>
        <taxon>Acetobacterales</taxon>
        <taxon>Roseomonadaceae</taxon>
        <taxon>Roseomonas</taxon>
    </lineage>
</organism>
<name>A0ABR7RL50_9PROT</name>
<evidence type="ECO:0000313" key="1">
    <source>
        <dbReference type="EMBL" id="MBC9206845.1"/>
    </source>
</evidence>
<proteinExistence type="predicted"/>
<comment type="caution">
    <text evidence="1">The sequence shown here is derived from an EMBL/GenBank/DDBJ whole genome shotgun (WGS) entry which is preliminary data.</text>
</comment>